<accession>A0A8R1I3N0</accession>
<dbReference type="EnsemblMetazoa" id="CJA18301.1">
    <property type="protein sequence ID" value="CJA18301.1"/>
    <property type="gene ID" value="WBGene00137504"/>
</dbReference>
<proteinExistence type="predicted"/>
<evidence type="ECO:0000313" key="2">
    <source>
        <dbReference type="EnsemblMetazoa" id="CJA18301.1"/>
    </source>
</evidence>
<reference evidence="2" key="2">
    <citation type="submission" date="2022-06" db="UniProtKB">
        <authorList>
            <consortium name="EnsemblMetazoa"/>
        </authorList>
    </citation>
    <scope>IDENTIFICATION</scope>
    <source>
        <strain evidence="2">DF5081</strain>
    </source>
</reference>
<protein>
    <recommendedName>
        <fullName evidence="4">ZP domain-containing protein</fullName>
    </recommendedName>
</protein>
<keyword evidence="3" id="KW-1185">Reference proteome</keyword>
<evidence type="ECO:0008006" key="4">
    <source>
        <dbReference type="Google" id="ProtNLM"/>
    </source>
</evidence>
<dbReference type="AlphaFoldDB" id="A0A8R1I3N0"/>
<evidence type="ECO:0000313" key="3">
    <source>
        <dbReference type="Proteomes" id="UP000005237"/>
    </source>
</evidence>
<feature type="signal peptide" evidence="1">
    <location>
        <begin position="1"/>
        <end position="20"/>
    </location>
</feature>
<dbReference type="Proteomes" id="UP000005237">
    <property type="component" value="Unassembled WGS sequence"/>
</dbReference>
<feature type="chain" id="PRO_5035843860" description="ZP domain-containing protein" evidence="1">
    <location>
        <begin position="21"/>
        <end position="707"/>
    </location>
</feature>
<keyword evidence="1" id="KW-0732">Signal</keyword>
<evidence type="ECO:0000256" key="1">
    <source>
        <dbReference type="SAM" id="SignalP"/>
    </source>
</evidence>
<name>A0A8R1I3N0_CAEJA</name>
<reference evidence="3" key="1">
    <citation type="submission" date="2010-08" db="EMBL/GenBank/DDBJ databases">
        <authorList>
            <consortium name="Caenorhabditis japonica Sequencing Consortium"/>
            <person name="Wilson R.K."/>
        </authorList>
    </citation>
    <scope>NUCLEOTIDE SEQUENCE [LARGE SCALE GENOMIC DNA]</scope>
    <source>
        <strain evidence="3">DF5081</strain>
    </source>
</reference>
<sequence length="707" mass="80526">MASISAVLSLVLLVGLGTNAFKSTTHIHHFHVEEYSEDRFTFNPNSFYGLFGPDEHICLNLTTSSPVDVLFGSCNQVNSLGRLDSGIIAINKSFVDLAMETARLDQNCKIHSLNMEIRTLENHSKGHFSMFTCYGQRTRTIPSRRTPKIIESVSYKPVPTTWNDKYQQFPFKVVGGDVIVRKLDMRAMIDAASVDRDTTVCFSLQGTTRARVTLSRCQNSEDIRVNVNDEKVAGLDLEDTTAMLKLLHYSCPMEKKSHHWYLSIETNDEKVKSGLLSVYTCKKVIKNSRLRFDNSAKVMGLTRQYFFAVRRFSEGTYSADLKNLLDVVTYDKNSRLKIRVDLETTSLTSVVVSRCKTLSSSSNHYRVIDWSESDTFDLNYEEVMILQELTMSAKCEGEFETDDALYLHILSRSDEAFGSVTFALDYAPYIEKEIQMVRKDVPFHVAKDSIILKSVAVEKIFDEGLMSSRLMGIELKTTNNVSLYISKCAYSVRQAIGLNIGSGLHQLRHNHQVALFRLFNDQKCSGQDGDNHAFGYLHVEGLKENTEGFVRFVSLHNGTRYPQRMFVKLNDSVATRDTAELNIYYNKSVSEFDLQYFVEAIRSTPELRLSSEHNSSEPLTVIFHKCANVSDENMENGYQITLSNLHVFTLEEVDNIRTITKSRRCDNKSQYGIFAVVKNRQFDGKISFSIGKYGRKLLRNEYILRRG</sequence>
<organism evidence="2 3">
    <name type="scientific">Caenorhabditis japonica</name>
    <dbReference type="NCBI Taxonomy" id="281687"/>
    <lineage>
        <taxon>Eukaryota</taxon>
        <taxon>Metazoa</taxon>
        <taxon>Ecdysozoa</taxon>
        <taxon>Nematoda</taxon>
        <taxon>Chromadorea</taxon>
        <taxon>Rhabditida</taxon>
        <taxon>Rhabditina</taxon>
        <taxon>Rhabditomorpha</taxon>
        <taxon>Rhabditoidea</taxon>
        <taxon>Rhabditidae</taxon>
        <taxon>Peloderinae</taxon>
        <taxon>Caenorhabditis</taxon>
    </lineage>
</organism>